<evidence type="ECO:0000313" key="16">
    <source>
        <dbReference type="Proteomes" id="UP000682739"/>
    </source>
</evidence>
<dbReference type="Pfam" id="PF00561">
    <property type="entry name" value="Abhydrolase_1"/>
    <property type="match status" value="1"/>
</dbReference>
<dbReference type="GO" id="GO:0004177">
    <property type="term" value="F:aminopeptidase activity"/>
    <property type="evidence" value="ECO:0007669"/>
    <property type="project" value="UniProtKB-UniRule"/>
</dbReference>
<dbReference type="InterPro" id="IPR005944">
    <property type="entry name" value="Pro_iminopeptidase"/>
</dbReference>
<dbReference type="NCBIfam" id="TIGR01249">
    <property type="entry name" value="pro_imino_pep_1"/>
    <property type="match status" value="1"/>
</dbReference>
<dbReference type="PRINTS" id="PR00793">
    <property type="entry name" value="PROAMNOPTASE"/>
</dbReference>
<evidence type="ECO:0000256" key="4">
    <source>
        <dbReference type="ARBA" id="ARBA00012568"/>
    </source>
</evidence>
<evidence type="ECO:0000256" key="6">
    <source>
        <dbReference type="ARBA" id="ARBA00022438"/>
    </source>
</evidence>
<protein>
    <recommendedName>
        <fullName evidence="5 11">Proline iminopeptidase</fullName>
        <shortName evidence="11">PIP</shortName>
        <ecNumber evidence="4 11">3.4.11.5</ecNumber>
    </recommendedName>
    <alternativeName>
        <fullName evidence="10 11">Prolyl aminopeptidase</fullName>
    </alternativeName>
</protein>
<evidence type="ECO:0000256" key="10">
    <source>
        <dbReference type="ARBA" id="ARBA00029605"/>
    </source>
</evidence>
<dbReference type="Proteomes" id="UP000682739">
    <property type="component" value="Chromosome"/>
</dbReference>
<gene>
    <name evidence="15" type="primary">pip</name>
    <name evidence="15" type="ORF">J1N51_11570</name>
</gene>
<comment type="similarity">
    <text evidence="3 11 13">Belongs to the peptidase S33 family.</text>
</comment>
<keyword evidence="7 11" id="KW-0963">Cytoplasm</keyword>
<evidence type="ECO:0000256" key="7">
    <source>
        <dbReference type="ARBA" id="ARBA00022490"/>
    </source>
</evidence>
<evidence type="ECO:0000259" key="14">
    <source>
        <dbReference type="Pfam" id="PF00561"/>
    </source>
</evidence>
<evidence type="ECO:0000313" key="15">
    <source>
        <dbReference type="EMBL" id="QTH63365.1"/>
    </source>
</evidence>
<dbReference type="SUPFAM" id="SSF53474">
    <property type="entry name" value="alpha/beta-Hydrolases"/>
    <property type="match status" value="1"/>
</dbReference>
<accession>A0A975DA12</accession>
<reference evidence="15" key="1">
    <citation type="submission" date="2021-03" db="EMBL/GenBank/DDBJ databases">
        <title>Description of Psychrosphaera ytuae sp. nov. isolated from deep sea sediment of South China Sea.</title>
        <authorList>
            <person name="Zhang J."/>
            <person name="Xu X.-D."/>
        </authorList>
    </citation>
    <scope>NUCLEOTIDE SEQUENCE</scope>
    <source>
        <strain evidence="15">MTZ26</strain>
    </source>
</reference>
<dbReference type="PANTHER" id="PTHR43722">
    <property type="entry name" value="PROLINE IMINOPEPTIDASE"/>
    <property type="match status" value="1"/>
</dbReference>
<dbReference type="KEGG" id="psym:J1N51_11570"/>
<comment type="subcellular location">
    <subcellularLocation>
        <location evidence="2 11">Cytoplasm</location>
    </subcellularLocation>
</comment>
<evidence type="ECO:0000256" key="12">
    <source>
        <dbReference type="PIRSR" id="PIRSR006431-1"/>
    </source>
</evidence>
<evidence type="ECO:0000256" key="2">
    <source>
        <dbReference type="ARBA" id="ARBA00004496"/>
    </source>
</evidence>
<dbReference type="PRINTS" id="PR00111">
    <property type="entry name" value="ABHYDROLASE"/>
</dbReference>
<evidence type="ECO:0000256" key="9">
    <source>
        <dbReference type="ARBA" id="ARBA00022801"/>
    </source>
</evidence>
<dbReference type="InterPro" id="IPR000073">
    <property type="entry name" value="AB_hydrolase_1"/>
</dbReference>
<keyword evidence="6 11" id="KW-0031">Aminopeptidase</keyword>
<sequence>MRTLFPEINPNQTFHLDVGDSHQIYVEECGNPDGIPVVYVHGGPGGGSSPMHRRFYDPEQYRIIQFDQRGCGKSTPHCADDINALFSNTTQHLLRDMEQIRAHLGITSWVVAGGSWGTTLALLYAIKFPSVVKALILRGVFLARKQDLDWFLSPKQGASQIFPEYYRDFVRGHDIESVDSEDYDATQEILESYHEKLTGDNDFEQLAAAKQFMNWEGRIVSVNYQQSAPAMSKHEAIAMSLLNTHYFTNDGFIYESEIISEIAAISHIPGYIVHGRNDVVCKPEGAFTLAEHWPNGVLEMVPAAGHSSTEPGIIDGLVRASQNIAKFLNEKDQEK</sequence>
<keyword evidence="8 11" id="KW-0645">Protease</keyword>
<evidence type="ECO:0000256" key="3">
    <source>
        <dbReference type="ARBA" id="ARBA00010088"/>
    </source>
</evidence>
<dbReference type="EC" id="3.4.11.5" evidence="4 11"/>
<dbReference type="RefSeq" id="WP_208831422.1">
    <property type="nucleotide sequence ID" value="NZ_CP072110.1"/>
</dbReference>
<proteinExistence type="inferred from homology"/>
<dbReference type="PIRSF" id="PIRSF006431">
    <property type="entry name" value="Pept_S33"/>
    <property type="match status" value="1"/>
</dbReference>
<dbReference type="Gene3D" id="3.40.50.1820">
    <property type="entry name" value="alpha/beta hydrolase"/>
    <property type="match status" value="1"/>
</dbReference>
<evidence type="ECO:0000256" key="5">
    <source>
        <dbReference type="ARBA" id="ARBA00021843"/>
    </source>
</evidence>
<evidence type="ECO:0000256" key="1">
    <source>
        <dbReference type="ARBA" id="ARBA00001585"/>
    </source>
</evidence>
<dbReference type="InterPro" id="IPR002410">
    <property type="entry name" value="Peptidase_S33"/>
</dbReference>
<evidence type="ECO:0000256" key="13">
    <source>
        <dbReference type="RuleBase" id="RU003421"/>
    </source>
</evidence>
<dbReference type="PANTHER" id="PTHR43722:SF1">
    <property type="entry name" value="PROLINE IMINOPEPTIDASE"/>
    <property type="match status" value="1"/>
</dbReference>
<dbReference type="GO" id="GO:0006508">
    <property type="term" value="P:proteolysis"/>
    <property type="evidence" value="ECO:0007669"/>
    <property type="project" value="UniProtKB-KW"/>
</dbReference>
<organism evidence="15 16">
    <name type="scientific">Psychrosphaera ytuae</name>
    <dbReference type="NCBI Taxonomy" id="2820710"/>
    <lineage>
        <taxon>Bacteria</taxon>
        <taxon>Pseudomonadati</taxon>
        <taxon>Pseudomonadota</taxon>
        <taxon>Gammaproteobacteria</taxon>
        <taxon>Alteromonadales</taxon>
        <taxon>Pseudoalteromonadaceae</taxon>
        <taxon>Psychrosphaera</taxon>
    </lineage>
</organism>
<dbReference type="EMBL" id="CP072110">
    <property type="protein sequence ID" value="QTH63365.1"/>
    <property type="molecule type" value="Genomic_DNA"/>
</dbReference>
<keyword evidence="9 11" id="KW-0378">Hydrolase</keyword>
<name>A0A975DA12_9GAMM</name>
<feature type="active site" evidence="12">
    <location>
        <position position="278"/>
    </location>
</feature>
<evidence type="ECO:0000256" key="11">
    <source>
        <dbReference type="PIRNR" id="PIRNR006431"/>
    </source>
</evidence>
<evidence type="ECO:0000256" key="8">
    <source>
        <dbReference type="ARBA" id="ARBA00022670"/>
    </source>
</evidence>
<feature type="active site" description="Proton donor" evidence="12">
    <location>
        <position position="306"/>
    </location>
</feature>
<dbReference type="InterPro" id="IPR029058">
    <property type="entry name" value="AB_hydrolase_fold"/>
</dbReference>
<feature type="domain" description="AB hydrolase-1" evidence="14">
    <location>
        <begin position="36"/>
        <end position="308"/>
    </location>
</feature>
<comment type="catalytic activity">
    <reaction evidence="1 11 13">
        <text>Release of N-terminal proline from a peptide.</text>
        <dbReference type="EC" id="3.4.11.5"/>
    </reaction>
</comment>
<dbReference type="AlphaFoldDB" id="A0A975DA12"/>
<keyword evidence="16" id="KW-1185">Reference proteome</keyword>
<feature type="active site" description="Nucleophile" evidence="12">
    <location>
        <position position="115"/>
    </location>
</feature>
<dbReference type="GO" id="GO:0005737">
    <property type="term" value="C:cytoplasm"/>
    <property type="evidence" value="ECO:0007669"/>
    <property type="project" value="UniProtKB-SubCell"/>
</dbReference>